<evidence type="ECO:0000256" key="4">
    <source>
        <dbReference type="ARBA" id="ARBA00023315"/>
    </source>
</evidence>
<evidence type="ECO:0000256" key="1">
    <source>
        <dbReference type="ARBA" id="ARBA00007274"/>
    </source>
</evidence>
<gene>
    <name evidence="5" type="ORF">CN689_25270</name>
</gene>
<evidence type="ECO:0000256" key="3">
    <source>
        <dbReference type="ARBA" id="ARBA00022679"/>
    </source>
</evidence>
<dbReference type="Gene3D" id="2.160.10.10">
    <property type="entry name" value="Hexapeptide repeat proteins"/>
    <property type="match status" value="1"/>
</dbReference>
<dbReference type="InterPro" id="IPR011004">
    <property type="entry name" value="Trimer_LpxA-like_sf"/>
</dbReference>
<accession>A0AAX0RXI9</accession>
<protein>
    <recommendedName>
        <fullName evidence="2">Serine acetyltransferase</fullName>
    </recommendedName>
</protein>
<keyword evidence="4" id="KW-0012">Acyltransferase</keyword>
<keyword evidence="3" id="KW-0808">Transferase</keyword>
<dbReference type="EMBL" id="NUEQ01000112">
    <property type="protein sequence ID" value="PEJ25961.1"/>
    <property type="molecule type" value="Genomic_DNA"/>
</dbReference>
<sequence>MMRKIRDIVLFTPHRAIFLYRLSNKIYNKGWTKTAYILKSINITLNGCEISPAAKIGKNLTICHTPGIVIGDGVVIGDNAKLFQNITLGTKDGSSPEYPIVGNNVTLFCGCVIVGNVTIGDNSVIGANSVVLNSVPTNSIAVGIPATCKAKVLVS</sequence>
<comment type="similarity">
    <text evidence="1">Belongs to the transferase hexapeptide repeat family.</text>
</comment>
<dbReference type="GO" id="GO:0006535">
    <property type="term" value="P:cysteine biosynthetic process from serine"/>
    <property type="evidence" value="ECO:0007669"/>
    <property type="project" value="InterPro"/>
</dbReference>
<evidence type="ECO:0000256" key="2">
    <source>
        <dbReference type="ARBA" id="ARBA00018522"/>
    </source>
</evidence>
<proteinExistence type="inferred from homology"/>
<dbReference type="InterPro" id="IPR045304">
    <property type="entry name" value="LbH_SAT"/>
</dbReference>
<evidence type="ECO:0000313" key="6">
    <source>
        <dbReference type="Proteomes" id="UP000220106"/>
    </source>
</evidence>
<dbReference type="CDD" id="cd03354">
    <property type="entry name" value="LbH_SAT"/>
    <property type="match status" value="1"/>
</dbReference>
<dbReference type="Pfam" id="PF00132">
    <property type="entry name" value="Hexapep"/>
    <property type="match status" value="1"/>
</dbReference>
<dbReference type="InterPro" id="IPR005881">
    <property type="entry name" value="Ser_O-AcTrfase"/>
</dbReference>
<dbReference type="Proteomes" id="UP000220106">
    <property type="component" value="Unassembled WGS sequence"/>
</dbReference>
<dbReference type="InterPro" id="IPR001451">
    <property type="entry name" value="Hexapep"/>
</dbReference>
<dbReference type="GO" id="GO:0009001">
    <property type="term" value="F:serine O-acetyltransferase activity"/>
    <property type="evidence" value="ECO:0007669"/>
    <property type="project" value="InterPro"/>
</dbReference>
<dbReference type="PANTHER" id="PTHR42811">
    <property type="entry name" value="SERINE ACETYLTRANSFERASE"/>
    <property type="match status" value="1"/>
</dbReference>
<organism evidence="5 6">
    <name type="scientific">Peribacillus butanolivorans</name>
    <dbReference type="NCBI Taxonomy" id="421767"/>
    <lineage>
        <taxon>Bacteria</taxon>
        <taxon>Bacillati</taxon>
        <taxon>Bacillota</taxon>
        <taxon>Bacilli</taxon>
        <taxon>Bacillales</taxon>
        <taxon>Bacillaceae</taxon>
        <taxon>Peribacillus</taxon>
    </lineage>
</organism>
<name>A0AAX0RXI9_9BACI</name>
<dbReference type="AlphaFoldDB" id="A0AAX0RXI9"/>
<evidence type="ECO:0000313" key="5">
    <source>
        <dbReference type="EMBL" id="PEJ25961.1"/>
    </source>
</evidence>
<reference evidence="5 6" key="1">
    <citation type="submission" date="2017-09" db="EMBL/GenBank/DDBJ databases">
        <title>Large-scale bioinformatics analysis of Bacillus genomes uncovers conserved roles of natural products in bacterial physiology.</title>
        <authorList>
            <consortium name="Agbiome Team Llc"/>
            <person name="Bleich R.M."/>
            <person name="Kirk G.J."/>
            <person name="Santa Maria K.C."/>
            <person name="Allen S.E."/>
            <person name="Farag S."/>
            <person name="Shank E.A."/>
            <person name="Bowers A."/>
        </authorList>
    </citation>
    <scope>NUCLEOTIDE SEQUENCE [LARGE SCALE GENOMIC DNA]</scope>
    <source>
        <strain evidence="5 6">AFS003229</strain>
    </source>
</reference>
<dbReference type="SUPFAM" id="SSF51161">
    <property type="entry name" value="Trimeric LpxA-like enzymes"/>
    <property type="match status" value="1"/>
</dbReference>
<dbReference type="GO" id="GO:0005737">
    <property type="term" value="C:cytoplasm"/>
    <property type="evidence" value="ECO:0007669"/>
    <property type="project" value="InterPro"/>
</dbReference>
<dbReference type="RefSeq" id="WP_098177842.1">
    <property type="nucleotide sequence ID" value="NZ_JAIQVE010000001.1"/>
</dbReference>
<comment type="caution">
    <text evidence="5">The sequence shown here is derived from an EMBL/GenBank/DDBJ whole genome shotgun (WGS) entry which is preliminary data.</text>
</comment>
<dbReference type="PIRSF" id="PIRSF000441">
    <property type="entry name" value="CysE"/>
    <property type="match status" value="1"/>
</dbReference>